<dbReference type="Proteomes" id="UP000824120">
    <property type="component" value="Chromosome 9"/>
</dbReference>
<gene>
    <name evidence="1" type="ORF">H5410_046134</name>
</gene>
<accession>A0A9J5XEP5</accession>
<reference evidence="1 2" key="1">
    <citation type="submission" date="2020-09" db="EMBL/GenBank/DDBJ databases">
        <title>De no assembly of potato wild relative species, Solanum commersonii.</title>
        <authorList>
            <person name="Cho K."/>
        </authorList>
    </citation>
    <scope>NUCLEOTIDE SEQUENCE [LARGE SCALE GENOMIC DNA]</scope>
    <source>
        <strain evidence="1">LZ3.2</strain>
        <tissue evidence="1">Leaf</tissue>
    </source>
</reference>
<sequence length="67" mass="7836">MESKINIFKHLHHQRQAGWWKEAPSKTLTSHPFLTTEASDNEHGEEPIGVIPELEWIARVNTMRQFV</sequence>
<proteinExistence type="predicted"/>
<dbReference type="EMBL" id="JACXVP010000009">
    <property type="protein sequence ID" value="KAG5585700.1"/>
    <property type="molecule type" value="Genomic_DNA"/>
</dbReference>
<evidence type="ECO:0000313" key="2">
    <source>
        <dbReference type="Proteomes" id="UP000824120"/>
    </source>
</evidence>
<comment type="caution">
    <text evidence="1">The sequence shown here is derived from an EMBL/GenBank/DDBJ whole genome shotgun (WGS) entry which is preliminary data.</text>
</comment>
<keyword evidence="2" id="KW-1185">Reference proteome</keyword>
<evidence type="ECO:0000313" key="1">
    <source>
        <dbReference type="EMBL" id="KAG5585700.1"/>
    </source>
</evidence>
<organism evidence="1 2">
    <name type="scientific">Solanum commersonii</name>
    <name type="common">Commerson's wild potato</name>
    <name type="synonym">Commerson's nightshade</name>
    <dbReference type="NCBI Taxonomy" id="4109"/>
    <lineage>
        <taxon>Eukaryota</taxon>
        <taxon>Viridiplantae</taxon>
        <taxon>Streptophyta</taxon>
        <taxon>Embryophyta</taxon>
        <taxon>Tracheophyta</taxon>
        <taxon>Spermatophyta</taxon>
        <taxon>Magnoliopsida</taxon>
        <taxon>eudicotyledons</taxon>
        <taxon>Gunneridae</taxon>
        <taxon>Pentapetalae</taxon>
        <taxon>asterids</taxon>
        <taxon>lamiids</taxon>
        <taxon>Solanales</taxon>
        <taxon>Solanaceae</taxon>
        <taxon>Solanoideae</taxon>
        <taxon>Solaneae</taxon>
        <taxon>Solanum</taxon>
    </lineage>
</organism>
<name>A0A9J5XEP5_SOLCO</name>
<dbReference type="AlphaFoldDB" id="A0A9J5XEP5"/>
<protein>
    <submittedName>
        <fullName evidence="1">Uncharacterized protein</fullName>
    </submittedName>
</protein>